<gene>
    <name evidence="1" type="ORF">IAC55_07055</name>
</gene>
<accession>A0A9D9DXZ3</accession>
<organism evidence="1 2">
    <name type="scientific">Candidatus Fimicola merdigallinarum</name>
    <dbReference type="NCBI Taxonomy" id="2840819"/>
    <lineage>
        <taxon>Bacteria</taxon>
        <taxon>Bacillati</taxon>
        <taxon>Bacillota</taxon>
        <taxon>Clostridia</taxon>
        <taxon>Lachnospirales</taxon>
        <taxon>Lachnospiraceae</taxon>
        <taxon>Lachnospiraceae incertae sedis</taxon>
        <taxon>Candidatus Fimicola</taxon>
    </lineage>
</organism>
<reference evidence="1" key="1">
    <citation type="submission" date="2020-10" db="EMBL/GenBank/DDBJ databases">
        <authorList>
            <person name="Gilroy R."/>
        </authorList>
    </citation>
    <scope>NUCLEOTIDE SEQUENCE</scope>
    <source>
        <strain evidence="1">F6-4510</strain>
    </source>
</reference>
<dbReference type="AlphaFoldDB" id="A0A9D9DXZ3"/>
<protein>
    <submittedName>
        <fullName evidence="1">Type II toxin-antitoxin system HicB family antitoxin</fullName>
    </submittedName>
</protein>
<name>A0A9D9DXZ3_9FIRM</name>
<proteinExistence type="predicted"/>
<sequence>MEKGNCYIYPAILTYEPQQEISVVFPDLNCATSGVDEKDAINSARELLECVLCGLKADNEDIPKPTNISDIKLKSNEKAVLIDFKC</sequence>
<dbReference type="Proteomes" id="UP000823611">
    <property type="component" value="Unassembled WGS sequence"/>
</dbReference>
<dbReference type="EMBL" id="JADIMX010000129">
    <property type="protein sequence ID" value="MBO8435060.1"/>
    <property type="molecule type" value="Genomic_DNA"/>
</dbReference>
<dbReference type="InterPro" id="IPR035069">
    <property type="entry name" value="TTHA1013/TTHA0281-like"/>
</dbReference>
<evidence type="ECO:0000313" key="1">
    <source>
        <dbReference type="EMBL" id="MBO8435060.1"/>
    </source>
</evidence>
<dbReference type="SUPFAM" id="SSF143100">
    <property type="entry name" value="TTHA1013/TTHA0281-like"/>
    <property type="match status" value="1"/>
</dbReference>
<comment type="caution">
    <text evidence="1">The sequence shown here is derived from an EMBL/GenBank/DDBJ whole genome shotgun (WGS) entry which is preliminary data.</text>
</comment>
<evidence type="ECO:0000313" key="2">
    <source>
        <dbReference type="Proteomes" id="UP000823611"/>
    </source>
</evidence>
<reference evidence="1" key="2">
    <citation type="journal article" date="2021" name="PeerJ">
        <title>Extensive microbial diversity within the chicken gut microbiome revealed by metagenomics and culture.</title>
        <authorList>
            <person name="Gilroy R."/>
            <person name="Ravi A."/>
            <person name="Getino M."/>
            <person name="Pursley I."/>
            <person name="Horton D.L."/>
            <person name="Alikhan N.F."/>
            <person name="Baker D."/>
            <person name="Gharbi K."/>
            <person name="Hall N."/>
            <person name="Watson M."/>
            <person name="Adriaenssens E.M."/>
            <person name="Foster-Nyarko E."/>
            <person name="Jarju S."/>
            <person name="Secka A."/>
            <person name="Antonio M."/>
            <person name="Oren A."/>
            <person name="Chaudhuri R.R."/>
            <person name="La Ragione R."/>
            <person name="Hildebrand F."/>
            <person name="Pallen M.J."/>
        </authorList>
    </citation>
    <scope>NUCLEOTIDE SEQUENCE</scope>
    <source>
        <strain evidence="1">F6-4510</strain>
    </source>
</reference>
<dbReference type="Gene3D" id="3.30.160.250">
    <property type="match status" value="1"/>
</dbReference>